<dbReference type="EMBL" id="JAPWTK010000007">
    <property type="protein sequence ID" value="KAJ8960962.1"/>
    <property type="molecule type" value="Genomic_DNA"/>
</dbReference>
<organism evidence="2 3">
    <name type="scientific">Aromia moschata</name>
    <dbReference type="NCBI Taxonomy" id="1265417"/>
    <lineage>
        <taxon>Eukaryota</taxon>
        <taxon>Metazoa</taxon>
        <taxon>Ecdysozoa</taxon>
        <taxon>Arthropoda</taxon>
        <taxon>Hexapoda</taxon>
        <taxon>Insecta</taxon>
        <taxon>Pterygota</taxon>
        <taxon>Neoptera</taxon>
        <taxon>Endopterygota</taxon>
        <taxon>Coleoptera</taxon>
        <taxon>Polyphaga</taxon>
        <taxon>Cucujiformia</taxon>
        <taxon>Chrysomeloidea</taxon>
        <taxon>Cerambycidae</taxon>
        <taxon>Cerambycinae</taxon>
        <taxon>Callichromatini</taxon>
        <taxon>Aromia</taxon>
    </lineage>
</organism>
<evidence type="ECO:0000313" key="2">
    <source>
        <dbReference type="EMBL" id="KAJ8960962.1"/>
    </source>
</evidence>
<proteinExistence type="predicted"/>
<keyword evidence="1" id="KW-1133">Transmembrane helix</keyword>
<feature type="transmembrane region" description="Helical" evidence="1">
    <location>
        <begin position="12"/>
        <end position="31"/>
    </location>
</feature>
<keyword evidence="3" id="KW-1185">Reference proteome</keyword>
<name>A0AAV8ZCU0_9CUCU</name>
<sequence>MDRFRCDVQSKGWSEMLLEIGVLTLLGLFFIKLHYEHSCRPVNAELDVALEDHLEKQHFSKVDTPKIEAYAMLKEVYGNECLFRTHKFLNGLNGLKRDVKRSKTIRAPDGPQRLLDMVTLKGARFESVEAVKAKATEVLNQLTEADFEHCFQQ</sequence>
<dbReference type="AlphaFoldDB" id="A0AAV8ZCU0"/>
<reference evidence="2" key="1">
    <citation type="journal article" date="2023" name="Insect Mol. Biol.">
        <title>Genome sequencing provides insights into the evolution of gene families encoding plant cell wall-degrading enzymes in longhorned beetles.</title>
        <authorList>
            <person name="Shin N.R."/>
            <person name="Okamura Y."/>
            <person name="Kirsch R."/>
            <person name="Pauchet Y."/>
        </authorList>
    </citation>
    <scope>NUCLEOTIDE SEQUENCE</scope>
    <source>
        <strain evidence="2">AMC_N1</strain>
    </source>
</reference>
<dbReference type="Proteomes" id="UP001162162">
    <property type="component" value="Unassembled WGS sequence"/>
</dbReference>
<evidence type="ECO:0000313" key="3">
    <source>
        <dbReference type="Proteomes" id="UP001162162"/>
    </source>
</evidence>
<gene>
    <name evidence="2" type="ORF">NQ318_020264</name>
</gene>
<evidence type="ECO:0000256" key="1">
    <source>
        <dbReference type="SAM" id="Phobius"/>
    </source>
</evidence>
<protein>
    <submittedName>
        <fullName evidence="2">Uncharacterized protein</fullName>
    </submittedName>
</protein>
<keyword evidence="1" id="KW-0812">Transmembrane</keyword>
<accession>A0AAV8ZCU0</accession>
<keyword evidence="1" id="KW-0472">Membrane</keyword>
<comment type="caution">
    <text evidence="2">The sequence shown here is derived from an EMBL/GenBank/DDBJ whole genome shotgun (WGS) entry which is preliminary data.</text>
</comment>